<accession>A0AAN8G1E5</accession>
<sequence>MATVCMTLHSALDDPKNDTTKGTLNSTLNGSCPLTGQEAEFTWSSEFEGTVLASFNFGFIASPILGGYVAGYFGGKRVIAVALVIGAMSTVLTPVSVRANRLLLVFMRVTAGLVMGAVDPSIQYLWSNWAPVYEKSQLTACSFSGLSIAGITTFLVSGYLCTIQLDNGWPFIFYVFGGFALLLLGPWLYFVYDSPERHPRIKLEEVKYINHGKTTGSSKMNKPPWSKIVKSMPFWAIVVAHINHGWTTTWVLAYLPKYLKNILLFGVREDGILSSVAFAGPLLSSLLCGYSSDWLIRKRFFSTGTVRKMYQGIGCVGCSACFFAISFLDHNSRSLAVGLLIVALFFQQFTTVAFRINHLDIAPRYAGVLMGITITIAMLAALSAPFITSAIITEDTQMEWQHVFWIVAALNIIGGVFYVIFAKGEVQSWANNVIIETIDPPMEEPIVKANGIYEQLELPSYSEVVVESGFDNPNFTKEDEKKTDSFHEESTVYEESSTKL</sequence>
<feature type="compositionally biased region" description="Basic and acidic residues" evidence="5">
    <location>
        <begin position="476"/>
        <end position="500"/>
    </location>
</feature>
<dbReference type="Gene3D" id="1.20.1250.20">
    <property type="entry name" value="MFS general substrate transporter like domains"/>
    <property type="match status" value="2"/>
</dbReference>
<comment type="caution">
    <text evidence="8">The sequence shown here is derived from an EMBL/GenBank/DDBJ whole genome shotgun (WGS) entry which is preliminary data.</text>
</comment>
<feature type="transmembrane region" description="Helical" evidence="6">
    <location>
        <begin position="403"/>
        <end position="421"/>
    </location>
</feature>
<dbReference type="PROSITE" id="PS50850">
    <property type="entry name" value="MFS"/>
    <property type="match status" value="1"/>
</dbReference>
<feature type="transmembrane region" description="Helical" evidence="6">
    <location>
        <begin position="232"/>
        <end position="252"/>
    </location>
</feature>
<dbReference type="InterPro" id="IPR020846">
    <property type="entry name" value="MFS_dom"/>
</dbReference>
<keyword evidence="9" id="KW-1185">Reference proteome</keyword>
<reference evidence="8 9" key="1">
    <citation type="submission" date="2024-01" db="EMBL/GenBank/DDBJ databases">
        <title>The genome of the rayed Mediterranean limpet Patella caerulea (Linnaeus, 1758).</title>
        <authorList>
            <person name="Anh-Thu Weber A."/>
            <person name="Halstead-Nussloch G."/>
        </authorList>
    </citation>
    <scope>NUCLEOTIDE SEQUENCE [LARGE SCALE GENOMIC DNA]</scope>
    <source>
        <strain evidence="8">AATW-2023a</strain>
        <tissue evidence="8">Whole specimen</tissue>
    </source>
</reference>
<dbReference type="FunFam" id="1.20.1250.20:FF:000532">
    <property type="entry name" value="SLC (SoLute Carrier) homolog"/>
    <property type="match status" value="1"/>
</dbReference>
<feature type="transmembrane region" description="Helical" evidence="6">
    <location>
        <begin position="272"/>
        <end position="290"/>
    </location>
</feature>
<dbReference type="InterPro" id="IPR011701">
    <property type="entry name" value="MFS"/>
</dbReference>
<dbReference type="GO" id="GO:0016020">
    <property type="term" value="C:membrane"/>
    <property type="evidence" value="ECO:0007669"/>
    <property type="project" value="UniProtKB-SubCell"/>
</dbReference>
<organism evidence="8 9">
    <name type="scientific">Patella caerulea</name>
    <name type="common">Rayed Mediterranean limpet</name>
    <dbReference type="NCBI Taxonomy" id="87958"/>
    <lineage>
        <taxon>Eukaryota</taxon>
        <taxon>Metazoa</taxon>
        <taxon>Spiralia</taxon>
        <taxon>Lophotrochozoa</taxon>
        <taxon>Mollusca</taxon>
        <taxon>Gastropoda</taxon>
        <taxon>Patellogastropoda</taxon>
        <taxon>Patelloidea</taxon>
        <taxon>Patellidae</taxon>
        <taxon>Patella</taxon>
    </lineage>
</organism>
<evidence type="ECO:0000256" key="4">
    <source>
        <dbReference type="ARBA" id="ARBA00023136"/>
    </source>
</evidence>
<dbReference type="GO" id="GO:0006820">
    <property type="term" value="P:monoatomic anion transport"/>
    <property type="evidence" value="ECO:0007669"/>
    <property type="project" value="TreeGrafter"/>
</dbReference>
<evidence type="ECO:0000256" key="5">
    <source>
        <dbReference type="SAM" id="MobiDB-lite"/>
    </source>
</evidence>
<gene>
    <name evidence="8" type="ORF">SNE40_022744</name>
</gene>
<name>A0AAN8G1E5_PATCE</name>
<dbReference type="InterPro" id="IPR036259">
    <property type="entry name" value="MFS_trans_sf"/>
</dbReference>
<evidence type="ECO:0000313" key="9">
    <source>
        <dbReference type="Proteomes" id="UP001347796"/>
    </source>
</evidence>
<feature type="domain" description="Major facilitator superfamily (MFS) profile" evidence="7">
    <location>
        <begin position="1"/>
        <end position="426"/>
    </location>
</feature>
<keyword evidence="4 6" id="KW-0472">Membrane</keyword>
<evidence type="ECO:0000256" key="6">
    <source>
        <dbReference type="SAM" id="Phobius"/>
    </source>
</evidence>
<evidence type="ECO:0000256" key="1">
    <source>
        <dbReference type="ARBA" id="ARBA00004141"/>
    </source>
</evidence>
<comment type="subcellular location">
    <subcellularLocation>
        <location evidence="1">Membrane</location>
        <topology evidence="1">Multi-pass membrane protein</topology>
    </subcellularLocation>
</comment>
<protein>
    <recommendedName>
        <fullName evidence="7">Major facilitator superfamily (MFS) profile domain-containing protein</fullName>
    </recommendedName>
</protein>
<evidence type="ECO:0000256" key="2">
    <source>
        <dbReference type="ARBA" id="ARBA00022692"/>
    </source>
</evidence>
<dbReference type="AlphaFoldDB" id="A0AAN8G1E5"/>
<feature type="transmembrane region" description="Helical" evidence="6">
    <location>
        <begin position="78"/>
        <end position="97"/>
    </location>
</feature>
<feature type="transmembrane region" description="Helical" evidence="6">
    <location>
        <begin position="171"/>
        <end position="192"/>
    </location>
</feature>
<dbReference type="Pfam" id="PF07690">
    <property type="entry name" value="MFS_1"/>
    <property type="match status" value="1"/>
</dbReference>
<feature type="transmembrane region" description="Helical" evidence="6">
    <location>
        <begin position="138"/>
        <end position="159"/>
    </location>
</feature>
<dbReference type="InterPro" id="IPR050382">
    <property type="entry name" value="MFS_Na/Anion_cotransporter"/>
</dbReference>
<keyword evidence="2 6" id="KW-0812">Transmembrane</keyword>
<feature type="transmembrane region" description="Helical" evidence="6">
    <location>
        <begin position="366"/>
        <end position="391"/>
    </location>
</feature>
<dbReference type="PANTHER" id="PTHR11662:SF399">
    <property type="entry name" value="FI19708P1-RELATED"/>
    <property type="match status" value="1"/>
</dbReference>
<evidence type="ECO:0000313" key="8">
    <source>
        <dbReference type="EMBL" id="KAK6165938.1"/>
    </source>
</evidence>
<keyword evidence="3 6" id="KW-1133">Transmembrane helix</keyword>
<feature type="region of interest" description="Disordered" evidence="5">
    <location>
        <begin position="472"/>
        <end position="500"/>
    </location>
</feature>
<feature type="transmembrane region" description="Helical" evidence="6">
    <location>
        <begin position="310"/>
        <end position="328"/>
    </location>
</feature>
<dbReference type="GO" id="GO:0022857">
    <property type="term" value="F:transmembrane transporter activity"/>
    <property type="evidence" value="ECO:0007669"/>
    <property type="project" value="InterPro"/>
</dbReference>
<dbReference type="EMBL" id="JAZGQO010000021">
    <property type="protein sequence ID" value="KAK6165938.1"/>
    <property type="molecule type" value="Genomic_DNA"/>
</dbReference>
<feature type="transmembrane region" description="Helical" evidence="6">
    <location>
        <begin position="103"/>
        <end position="126"/>
    </location>
</feature>
<evidence type="ECO:0000259" key="7">
    <source>
        <dbReference type="PROSITE" id="PS50850"/>
    </source>
</evidence>
<feature type="transmembrane region" description="Helical" evidence="6">
    <location>
        <begin position="51"/>
        <end position="71"/>
    </location>
</feature>
<dbReference type="Proteomes" id="UP001347796">
    <property type="component" value="Unassembled WGS sequence"/>
</dbReference>
<dbReference type="SUPFAM" id="SSF103473">
    <property type="entry name" value="MFS general substrate transporter"/>
    <property type="match status" value="1"/>
</dbReference>
<dbReference type="PANTHER" id="PTHR11662">
    <property type="entry name" value="SOLUTE CARRIER FAMILY 17"/>
    <property type="match status" value="1"/>
</dbReference>
<evidence type="ECO:0000256" key="3">
    <source>
        <dbReference type="ARBA" id="ARBA00022989"/>
    </source>
</evidence>
<proteinExistence type="predicted"/>
<feature type="transmembrane region" description="Helical" evidence="6">
    <location>
        <begin position="334"/>
        <end position="354"/>
    </location>
</feature>